<name>A0A8S9JYY7_BRACR</name>
<reference evidence="2" key="1">
    <citation type="submission" date="2019-12" db="EMBL/GenBank/DDBJ databases">
        <title>Genome sequencing and annotation of Brassica cretica.</title>
        <authorList>
            <person name="Studholme D.J."/>
            <person name="Sarris P.F."/>
        </authorList>
    </citation>
    <scope>NUCLEOTIDE SEQUENCE</scope>
    <source>
        <strain evidence="2">PFS-102/07</strain>
        <tissue evidence="2">Leaf</tissue>
    </source>
</reference>
<evidence type="ECO:0000256" key="1">
    <source>
        <dbReference type="SAM" id="Phobius"/>
    </source>
</evidence>
<keyword evidence="1" id="KW-0812">Transmembrane</keyword>
<sequence>MRCFSSAPKKTYFLILFFIAFFTLRFLLMLRTASLWVGSRTAPRFDDYVLYTLPSMFPHLIAVCVSLTLPFAMFTTPDLDHYLLDCLGHRRSLREASPESLRARPEKDTTKQRATIFFELQSTIFFGSISGLVLDSEGPKL</sequence>
<evidence type="ECO:0000313" key="2">
    <source>
        <dbReference type="EMBL" id="KAF2587305.1"/>
    </source>
</evidence>
<comment type="caution">
    <text evidence="2">The sequence shown here is derived from an EMBL/GenBank/DDBJ whole genome shotgun (WGS) entry which is preliminary data.</text>
</comment>
<gene>
    <name evidence="2" type="ORF">F2Q70_00036235</name>
</gene>
<protein>
    <submittedName>
        <fullName evidence="2">Uncharacterized protein</fullName>
    </submittedName>
</protein>
<accession>A0A8S9JYY7</accession>
<keyword evidence="1" id="KW-1133">Transmembrane helix</keyword>
<proteinExistence type="predicted"/>
<keyword evidence="1" id="KW-0472">Membrane</keyword>
<feature type="transmembrane region" description="Helical" evidence="1">
    <location>
        <begin position="56"/>
        <end position="74"/>
    </location>
</feature>
<dbReference type="EMBL" id="QGKY02000246">
    <property type="protein sequence ID" value="KAF2587305.1"/>
    <property type="molecule type" value="Genomic_DNA"/>
</dbReference>
<dbReference type="AlphaFoldDB" id="A0A8S9JYY7"/>
<feature type="transmembrane region" description="Helical" evidence="1">
    <location>
        <begin position="12"/>
        <end position="36"/>
    </location>
</feature>
<organism evidence="2">
    <name type="scientific">Brassica cretica</name>
    <name type="common">Mustard</name>
    <dbReference type="NCBI Taxonomy" id="69181"/>
    <lineage>
        <taxon>Eukaryota</taxon>
        <taxon>Viridiplantae</taxon>
        <taxon>Streptophyta</taxon>
        <taxon>Embryophyta</taxon>
        <taxon>Tracheophyta</taxon>
        <taxon>Spermatophyta</taxon>
        <taxon>Magnoliopsida</taxon>
        <taxon>eudicotyledons</taxon>
        <taxon>Gunneridae</taxon>
        <taxon>Pentapetalae</taxon>
        <taxon>rosids</taxon>
        <taxon>malvids</taxon>
        <taxon>Brassicales</taxon>
        <taxon>Brassicaceae</taxon>
        <taxon>Brassiceae</taxon>
        <taxon>Brassica</taxon>
    </lineage>
</organism>